<name>A0A410WTC2_9BACL</name>
<dbReference type="InterPro" id="IPR009045">
    <property type="entry name" value="Zn_M74/Hedgehog-like"/>
</dbReference>
<dbReference type="InterPro" id="IPR039561">
    <property type="entry name" value="Peptidase_M15C"/>
</dbReference>
<dbReference type="PANTHER" id="PTHR34385:SF1">
    <property type="entry name" value="PEPTIDOGLYCAN L-ALANYL-D-GLUTAMATE ENDOPEPTIDASE CWLK"/>
    <property type="match status" value="1"/>
</dbReference>
<proteinExistence type="predicted"/>
<gene>
    <name evidence="2" type="ORF">M5X16_25525</name>
    <name evidence="3" type="ORF">PC41400_08135</name>
</gene>
<protein>
    <submittedName>
        <fullName evidence="2">M15 family metallopeptidase</fullName>
    </submittedName>
    <submittedName>
        <fullName evidence="3">Peptidoglycan L-alanyl-D-glutamate endopeptidase</fullName>
    </submittedName>
</protein>
<dbReference type="Pfam" id="PF13539">
    <property type="entry name" value="Peptidase_M15_4"/>
    <property type="match status" value="1"/>
</dbReference>
<reference evidence="2 5" key="2">
    <citation type="submission" date="2022-05" db="EMBL/GenBank/DDBJ databases">
        <title>Genome Sequencing of Bee-Associated Microbes.</title>
        <authorList>
            <person name="Dunlap C."/>
        </authorList>
    </citation>
    <scope>NUCLEOTIDE SEQUENCE [LARGE SCALE GENOMIC DNA]</scope>
    <source>
        <strain evidence="2 5">NRRL B-23120</strain>
    </source>
</reference>
<dbReference type="InterPro" id="IPR052179">
    <property type="entry name" value="DD-CPase-like"/>
</dbReference>
<dbReference type="EMBL" id="CP026520">
    <property type="protein sequence ID" value="QAV17635.1"/>
    <property type="molecule type" value="Genomic_DNA"/>
</dbReference>
<dbReference type="SUPFAM" id="SSF55166">
    <property type="entry name" value="Hedgehog/DD-peptidase"/>
    <property type="match status" value="1"/>
</dbReference>
<dbReference type="GO" id="GO:0008233">
    <property type="term" value="F:peptidase activity"/>
    <property type="evidence" value="ECO:0007669"/>
    <property type="project" value="InterPro"/>
</dbReference>
<dbReference type="PANTHER" id="PTHR34385">
    <property type="entry name" value="D-ALANYL-D-ALANINE CARBOXYPEPTIDASE"/>
    <property type="match status" value="1"/>
</dbReference>
<evidence type="ECO:0000313" key="3">
    <source>
        <dbReference type="EMBL" id="QAV17635.1"/>
    </source>
</evidence>
<sequence>MGLQLEFILSKSSKRLSDLHPTVKIAAEKLIINSYKRGVPIVITQGLRTFAEQNALYAQGRFGDKKPVVTNAKAGESFHNYGVAIDFALLLPDGKNVSWDMQRDGDGDRQCDWLEVVEEAKKLGFLWGGDWINFKDSPHFEMTFGLTIKDFQSGKRPPIVKESIKEDEDNMPLPLNDYEWKMLNGIWSQRYNKGEITDWKWIDKIRCKQLNAGELAFLNAVIAAKKDCLSVEAESAGM</sequence>
<evidence type="ECO:0000259" key="1">
    <source>
        <dbReference type="Pfam" id="PF13539"/>
    </source>
</evidence>
<evidence type="ECO:0000313" key="2">
    <source>
        <dbReference type="EMBL" id="MCY9599123.1"/>
    </source>
</evidence>
<evidence type="ECO:0000313" key="5">
    <source>
        <dbReference type="Proteomes" id="UP001527202"/>
    </source>
</evidence>
<dbReference type="Gene3D" id="3.30.1380.10">
    <property type="match status" value="1"/>
</dbReference>
<reference evidence="3 4" key="1">
    <citation type="submission" date="2018-01" db="EMBL/GenBank/DDBJ databases">
        <title>The whole genome sequencing and assembly of Paenibacillus chitinolyticus KCCM 41400 strain.</title>
        <authorList>
            <person name="Kim J.-Y."/>
            <person name="Park M.-K."/>
            <person name="Lee Y.-J."/>
            <person name="Yi H."/>
            <person name="Bahn Y.-S."/>
            <person name="Kim J.F."/>
            <person name="Lee D.-W."/>
        </authorList>
    </citation>
    <scope>NUCLEOTIDE SEQUENCE [LARGE SCALE GENOMIC DNA]</scope>
    <source>
        <strain evidence="3 4">KCCM 41400</strain>
    </source>
</reference>
<keyword evidence="5" id="KW-1185">Reference proteome</keyword>
<dbReference type="AlphaFoldDB" id="A0A410WTC2"/>
<feature type="domain" description="Peptidase M15C" evidence="1">
    <location>
        <begin position="71"/>
        <end position="142"/>
    </location>
</feature>
<dbReference type="CDD" id="cd14845">
    <property type="entry name" value="L-Ala-D-Glu_peptidase_like"/>
    <property type="match status" value="1"/>
</dbReference>
<evidence type="ECO:0000313" key="4">
    <source>
        <dbReference type="Proteomes" id="UP000288943"/>
    </source>
</evidence>
<organism evidence="3 4">
    <name type="scientific">Paenibacillus chitinolyticus</name>
    <dbReference type="NCBI Taxonomy" id="79263"/>
    <lineage>
        <taxon>Bacteria</taxon>
        <taxon>Bacillati</taxon>
        <taxon>Bacillota</taxon>
        <taxon>Bacilli</taxon>
        <taxon>Bacillales</taxon>
        <taxon>Paenibacillaceae</taxon>
        <taxon>Paenibacillus</taxon>
    </lineage>
</organism>
<dbReference type="OrthoDB" id="9799970at2"/>
<dbReference type="Proteomes" id="UP000288943">
    <property type="component" value="Chromosome"/>
</dbReference>
<dbReference type="GeneID" id="95374780"/>
<dbReference type="EMBL" id="JAMDMJ010000039">
    <property type="protein sequence ID" value="MCY9599123.1"/>
    <property type="molecule type" value="Genomic_DNA"/>
</dbReference>
<dbReference type="KEGG" id="pchi:PC41400_08135"/>
<accession>A0A410WTC2</accession>
<dbReference type="RefSeq" id="WP_042229084.1">
    <property type="nucleotide sequence ID" value="NZ_CP026520.1"/>
</dbReference>
<dbReference type="Proteomes" id="UP001527202">
    <property type="component" value="Unassembled WGS sequence"/>
</dbReference>